<dbReference type="Proteomes" id="UP001046350">
    <property type="component" value="Chromosome"/>
</dbReference>
<gene>
    <name evidence="2" type="ORF">KSS94_02010</name>
</gene>
<name>A0ABX8N7Y2_9PSED</name>
<evidence type="ECO:0000313" key="3">
    <source>
        <dbReference type="Proteomes" id="UP001046350"/>
    </source>
</evidence>
<evidence type="ECO:0000259" key="1">
    <source>
        <dbReference type="Pfam" id="PF20178"/>
    </source>
</evidence>
<proteinExistence type="predicted"/>
<accession>A0ABX8N7Y2</accession>
<feature type="domain" description="Dermonecrotic toxin N-terminal" evidence="1">
    <location>
        <begin position="326"/>
        <end position="586"/>
    </location>
</feature>
<reference evidence="2" key="1">
    <citation type="journal article" date="2021" name="Microorganisms">
        <title>The Ever-Expanding Pseudomonas Genus: Description of 43 New Species and Partition of the Pseudomonas putida Group.</title>
        <authorList>
            <person name="Girard L."/>
            <person name="Lood C."/>
            <person name="Hofte M."/>
            <person name="Vandamme P."/>
            <person name="Rokni-Zadeh H."/>
            <person name="van Noort V."/>
            <person name="Lavigne R."/>
            <person name="De Mot R."/>
        </authorList>
    </citation>
    <scope>NUCLEOTIDE SEQUENCE</scope>
    <source>
        <strain evidence="2">COW40</strain>
    </source>
</reference>
<dbReference type="Pfam" id="PF20178">
    <property type="entry name" value="ToxA_N"/>
    <property type="match status" value="1"/>
</dbReference>
<organism evidence="2 3">
    <name type="scientific">Pseudomonas fakonensis</name>
    <dbReference type="NCBI Taxonomy" id="2842355"/>
    <lineage>
        <taxon>Bacteria</taxon>
        <taxon>Pseudomonadati</taxon>
        <taxon>Pseudomonadota</taxon>
        <taxon>Gammaproteobacteria</taxon>
        <taxon>Pseudomonadales</taxon>
        <taxon>Pseudomonadaceae</taxon>
        <taxon>Pseudomonas</taxon>
    </lineage>
</organism>
<keyword evidence="3" id="KW-1185">Reference proteome</keyword>
<dbReference type="EMBL" id="CP077076">
    <property type="protein sequence ID" value="QXH51945.1"/>
    <property type="molecule type" value="Genomic_DNA"/>
</dbReference>
<dbReference type="InterPro" id="IPR046673">
    <property type="entry name" value="ToxA_N"/>
</dbReference>
<sequence>MTPLHRLEQLDQQLTDLQKHLPRLQPDLPGPQMRRQLFNELAGFWSDTAAPAPSRREQLQRLRRQQLLAEIELRLADQTLHDDHIALLRTCLELPLGWQRHHLPAAVRAQIFRPVFSTLSPNRRLKVPGLLVLIAGASADSAALPGQTHGKALLCSLGNGVEAFASLAELHQELCERIDDPVQGQPLLGLLGDPQQREQLAHADRLRYEYFDEDLVQYQAQAVVDVQQQRLTQAWTDAWQHGVAPDTETLGSALTRALDLAPLMDSRHALASRYALLLEKHLPAWQQQATPQALSHIMQTLQALAGAITQAAAPGILTLEQFRQRDTLLGWTRQRLRERLRRDPGLNIAPQDIQINVTLARQIGPLVNPLLPSAYIAVSSNPRPGGTVELVPVTYQLDELALYNIAWFDTDYWLTARVQHKDGTPLPTLTAQRVKAMVRELDAGSGYQRHLRRQLLDSPEGAWRQWAHGLINRARMHAELVKARYAGHLLPDPFERSYHWALAVIGQAVPAEVPRLSVRQLVIQGHTVQGVLLIDSAEAARPALLLYTPDAPDRRPWRDYRNTRALLKALRASQGLRDYVSERMPHADAAQVDKLLRKGRLGPELATPAVTGDLFTALYRAEVHALLAEVDAGSRSNRELLGQAGVNALRLLLDLVGLVLPFPALSALAFGRAAISIWDGFEAMRQDDREAALHHAMGALSHSIDGINSYAGSAVLRRAFRGLPHQPPVPLAHHYVAKPETSRLRLRNIGPQGDVIYEMAGTDPGLSQYFIRDKLGRHYQVAFDGQRWRAIDPRQPDAYLKLPLRRQADGEWVVDSALRWHDGLPDLRQLLEGCRLPETPGATAVSGEEGLFDDGGQLQLQVGTWRLPVRRHLLDGHYHLQVAASTVQVWVVLRKVDDQWRIRVRQAGLSSEWLPIPD</sequence>
<dbReference type="RefSeq" id="WP_217841442.1">
    <property type="nucleotide sequence ID" value="NZ_CP077076.1"/>
</dbReference>
<evidence type="ECO:0000313" key="2">
    <source>
        <dbReference type="EMBL" id="QXH51945.1"/>
    </source>
</evidence>
<protein>
    <recommendedName>
        <fullName evidence="1">Dermonecrotic toxin N-terminal domain-containing protein</fullName>
    </recommendedName>
</protein>